<evidence type="ECO:0000256" key="3">
    <source>
        <dbReference type="ARBA" id="ARBA00022692"/>
    </source>
</evidence>
<feature type="transmembrane region" description="Helical" evidence="6">
    <location>
        <begin position="107"/>
        <end position="123"/>
    </location>
</feature>
<keyword evidence="9" id="KW-1185">Reference proteome</keyword>
<feature type="domain" description="PhoU" evidence="7">
    <location>
        <begin position="347"/>
        <end position="432"/>
    </location>
</feature>
<evidence type="ECO:0000256" key="5">
    <source>
        <dbReference type="ARBA" id="ARBA00023136"/>
    </source>
</evidence>
<dbReference type="InterPro" id="IPR003841">
    <property type="entry name" value="Na/Pi_transpt"/>
</dbReference>
<dbReference type="NCBIfam" id="NF037997">
    <property type="entry name" value="Na_Pi_symport"/>
    <property type="match status" value="1"/>
</dbReference>
<dbReference type="InterPro" id="IPR004633">
    <property type="entry name" value="NaPi_cotrn-rel/YqeW-like"/>
</dbReference>
<dbReference type="Proteomes" id="UP000070456">
    <property type="component" value="Unassembled WGS sequence"/>
</dbReference>
<feature type="transmembrane region" description="Helical" evidence="6">
    <location>
        <begin position="192"/>
        <end position="210"/>
    </location>
</feature>
<feature type="transmembrane region" description="Helical" evidence="6">
    <location>
        <begin position="130"/>
        <end position="151"/>
    </location>
</feature>
<dbReference type="Gene3D" id="1.20.58.220">
    <property type="entry name" value="Phosphate transport system protein phou homolog 2, domain 2"/>
    <property type="match status" value="1"/>
</dbReference>
<feature type="domain" description="PhoU" evidence="7">
    <location>
        <begin position="452"/>
        <end position="533"/>
    </location>
</feature>
<dbReference type="AlphaFoldDB" id="A0A140LEB8"/>
<feature type="transmembrane region" description="Helical" evidence="6">
    <location>
        <begin position="216"/>
        <end position="235"/>
    </location>
</feature>
<protein>
    <recommendedName>
        <fullName evidence="7">PhoU domain-containing protein</fullName>
    </recommendedName>
</protein>
<dbReference type="SUPFAM" id="SSF109755">
    <property type="entry name" value="PhoU-like"/>
    <property type="match status" value="1"/>
</dbReference>
<accession>A0A140LEB8</accession>
<keyword evidence="4 6" id="KW-1133">Transmembrane helix</keyword>
<dbReference type="PANTHER" id="PTHR10010:SF46">
    <property type="entry name" value="SODIUM-DEPENDENT PHOSPHATE TRANSPORT PROTEIN 2B"/>
    <property type="match status" value="1"/>
</dbReference>
<reference evidence="8 9" key="1">
    <citation type="submission" date="2015-12" db="EMBL/GenBank/DDBJ databases">
        <title>Draft genome sequence of the thermoanaerobe Thermotalea metallivorans, an isolate from the runoff channel of the Great Artesian Basin, Australia.</title>
        <authorList>
            <person name="Patel B.K."/>
        </authorList>
    </citation>
    <scope>NUCLEOTIDE SEQUENCE [LARGE SCALE GENOMIC DNA]</scope>
    <source>
        <strain evidence="8 9">B2-1</strain>
    </source>
</reference>
<proteinExistence type="predicted"/>
<comment type="caution">
    <text evidence="8">The sequence shown here is derived from an EMBL/GenBank/DDBJ whole genome shotgun (WGS) entry which is preliminary data.</text>
</comment>
<comment type="subcellular location">
    <subcellularLocation>
        <location evidence="1">Cell membrane</location>
        <topology evidence="1">Multi-pass membrane protein</topology>
    </subcellularLocation>
</comment>
<evidence type="ECO:0000256" key="2">
    <source>
        <dbReference type="ARBA" id="ARBA00022475"/>
    </source>
</evidence>
<dbReference type="InterPro" id="IPR038078">
    <property type="entry name" value="PhoU-like_sf"/>
</dbReference>
<evidence type="ECO:0000256" key="4">
    <source>
        <dbReference type="ARBA" id="ARBA00022989"/>
    </source>
</evidence>
<keyword evidence="5 6" id="KW-0472">Membrane</keyword>
<dbReference type="InterPro" id="IPR026022">
    <property type="entry name" value="PhoU_dom"/>
</dbReference>
<evidence type="ECO:0000259" key="7">
    <source>
        <dbReference type="Pfam" id="PF01895"/>
    </source>
</evidence>
<dbReference type="OrthoDB" id="9763003at2"/>
<gene>
    <name evidence="8" type="ORF">AN619_00520</name>
</gene>
<feature type="transmembrane region" description="Helical" evidence="6">
    <location>
        <begin position="163"/>
        <end position="185"/>
    </location>
</feature>
<evidence type="ECO:0000313" key="8">
    <source>
        <dbReference type="EMBL" id="KXG78893.1"/>
    </source>
</evidence>
<dbReference type="GO" id="GO:0044341">
    <property type="term" value="P:sodium-dependent phosphate transport"/>
    <property type="evidence" value="ECO:0007669"/>
    <property type="project" value="InterPro"/>
</dbReference>
<dbReference type="PANTHER" id="PTHR10010">
    <property type="entry name" value="SOLUTE CARRIER FAMILY 34 SODIUM PHOSPHATE , MEMBER 2-RELATED"/>
    <property type="match status" value="1"/>
</dbReference>
<dbReference type="NCBIfam" id="TIGR00704">
    <property type="entry name" value="NaPi_cotrn_rel"/>
    <property type="match status" value="1"/>
</dbReference>
<dbReference type="GO" id="GO:0005886">
    <property type="term" value="C:plasma membrane"/>
    <property type="evidence" value="ECO:0007669"/>
    <property type="project" value="UniProtKB-SubCell"/>
</dbReference>
<organism evidence="8 9">
    <name type="scientific">Thermotalea metallivorans</name>
    <dbReference type="NCBI Taxonomy" id="520762"/>
    <lineage>
        <taxon>Bacteria</taxon>
        <taxon>Bacillati</taxon>
        <taxon>Bacillota</taxon>
        <taxon>Clostridia</taxon>
        <taxon>Peptostreptococcales</taxon>
        <taxon>Thermotaleaceae</taxon>
        <taxon>Thermotalea</taxon>
    </lineage>
</organism>
<dbReference type="GO" id="GO:0005436">
    <property type="term" value="F:sodium:phosphate symporter activity"/>
    <property type="evidence" value="ECO:0007669"/>
    <property type="project" value="InterPro"/>
</dbReference>
<feature type="transmembrane region" description="Helical" evidence="6">
    <location>
        <begin position="46"/>
        <end position="72"/>
    </location>
</feature>
<sequence length="543" mass="58700">MGIAFGLIGGLGLFLYGMRIMGDGLEKAAGERLKKLIEVLTNNRIMGVIVGTIVTAIIQSSSATTVMVVGFVNAGIMKLTQAVGVIMGANIGTTVTGQLVSFKLTDYAPLAVGIGVAIWLFASNKKTKNIAEIFIGFGILFIGMETMSHAMKPLREYEGFKMILASFGGGTFLDTLLGILAGFAITAIIQSSSASIGLLIALASQGLLPIESALPILFGDNIGTCVTALLSSISANKTAKRAAIIHLMFNIVGTILFVFILQRPVLYAVKALSPGDVGRQIANAHTLFNVTNMFIQLPFAGVLVFFARKIIPETPDEQKHVVGVKYLDDRILETPSIALGQTIKEVLHMGNLALESYQKSMEAFLNTDEKTAHEVFSLESAINHLEKEIAAYLVKLSNTALSAEQHEIVDGLFNTINDIERVGDHADNLAELAIYRIENKLEFSEVAIQELQLMHDRVLKSYTQAILALKTGDTNIAKRVIEREGEIDHMEKSLRASHIARLNKQQCSPSAGVIFLDIISNLERIGDHASKIAFAVIDATQKS</sequence>
<keyword evidence="3 6" id="KW-0812">Transmembrane</keyword>
<dbReference type="STRING" id="520762.AN619_00520"/>
<dbReference type="EMBL" id="LOEE01000003">
    <property type="protein sequence ID" value="KXG78893.1"/>
    <property type="molecule type" value="Genomic_DNA"/>
</dbReference>
<feature type="transmembrane region" description="Helical" evidence="6">
    <location>
        <begin position="286"/>
        <end position="307"/>
    </location>
</feature>
<evidence type="ECO:0000313" key="9">
    <source>
        <dbReference type="Proteomes" id="UP000070456"/>
    </source>
</evidence>
<dbReference type="Pfam" id="PF02690">
    <property type="entry name" value="Na_Pi_cotrans"/>
    <property type="match status" value="2"/>
</dbReference>
<feature type="transmembrane region" description="Helical" evidence="6">
    <location>
        <begin position="247"/>
        <end position="266"/>
    </location>
</feature>
<keyword evidence="2" id="KW-1003">Cell membrane</keyword>
<dbReference type="PATRIC" id="fig|520762.4.peg.62"/>
<evidence type="ECO:0000256" key="1">
    <source>
        <dbReference type="ARBA" id="ARBA00004651"/>
    </source>
</evidence>
<evidence type="ECO:0000256" key="6">
    <source>
        <dbReference type="SAM" id="Phobius"/>
    </source>
</evidence>
<name>A0A140LEB8_9FIRM</name>
<dbReference type="Pfam" id="PF01895">
    <property type="entry name" value="PhoU"/>
    <property type="match status" value="2"/>
</dbReference>
<dbReference type="RefSeq" id="WP_068553905.1">
    <property type="nucleotide sequence ID" value="NZ_LOEE01000003.1"/>
</dbReference>